<dbReference type="EMBL" id="JBBPEH010000008">
    <property type="protein sequence ID" value="KAK7535206.1"/>
    <property type="molecule type" value="Genomic_DNA"/>
</dbReference>
<proteinExistence type="predicted"/>
<evidence type="ECO:0000313" key="2">
    <source>
        <dbReference type="EMBL" id="KAK7535206.1"/>
    </source>
</evidence>
<organism evidence="2 3">
    <name type="scientific">Phyllosticta citribraziliensis</name>
    <dbReference type="NCBI Taxonomy" id="989973"/>
    <lineage>
        <taxon>Eukaryota</taxon>
        <taxon>Fungi</taxon>
        <taxon>Dikarya</taxon>
        <taxon>Ascomycota</taxon>
        <taxon>Pezizomycotina</taxon>
        <taxon>Dothideomycetes</taxon>
        <taxon>Dothideomycetes incertae sedis</taxon>
        <taxon>Botryosphaeriales</taxon>
        <taxon>Phyllostictaceae</taxon>
        <taxon>Phyllosticta</taxon>
    </lineage>
</organism>
<dbReference type="RefSeq" id="XP_066653931.1">
    <property type="nucleotide sequence ID" value="XM_066800832.1"/>
</dbReference>
<keyword evidence="1" id="KW-1133">Transmembrane helix</keyword>
<sequence>MLRVTVLWFFCLTAMLYYIVGGFSGPHTSSLPDISLFPPFLQHRIPLQQVTVLACVGRAEVYVVFFVVLIHLLSF</sequence>
<accession>A0ABR1LJ15</accession>
<reference evidence="2 3" key="1">
    <citation type="submission" date="2024-04" db="EMBL/GenBank/DDBJ databases">
        <title>Phyllosticta paracitricarpa is synonymous to the EU quarantine fungus P. citricarpa based on phylogenomic analyses.</title>
        <authorList>
            <consortium name="Lawrence Berkeley National Laboratory"/>
            <person name="Van ingen-buijs V.A."/>
            <person name="Van westerhoven A.C."/>
            <person name="Haridas S."/>
            <person name="Skiadas P."/>
            <person name="Martin F."/>
            <person name="Groenewald J.Z."/>
            <person name="Crous P.W."/>
            <person name="Seidl M.F."/>
        </authorList>
    </citation>
    <scope>NUCLEOTIDE SEQUENCE [LARGE SCALE GENOMIC DNA]</scope>
    <source>
        <strain evidence="2 3">CPC 17464</strain>
    </source>
</reference>
<dbReference type="Proteomes" id="UP001360953">
    <property type="component" value="Unassembled WGS sequence"/>
</dbReference>
<feature type="transmembrane region" description="Helical" evidence="1">
    <location>
        <begin position="48"/>
        <end position="73"/>
    </location>
</feature>
<evidence type="ECO:0000313" key="3">
    <source>
        <dbReference type="Proteomes" id="UP001360953"/>
    </source>
</evidence>
<name>A0ABR1LJ15_9PEZI</name>
<keyword evidence="3" id="KW-1185">Reference proteome</keyword>
<protein>
    <recommendedName>
        <fullName evidence="4">Secreted peptide</fullName>
    </recommendedName>
</protein>
<keyword evidence="1" id="KW-0472">Membrane</keyword>
<gene>
    <name evidence="2" type="ORF">J3D65DRAFT_630451</name>
</gene>
<evidence type="ECO:0000256" key="1">
    <source>
        <dbReference type="SAM" id="Phobius"/>
    </source>
</evidence>
<comment type="caution">
    <text evidence="2">The sequence shown here is derived from an EMBL/GenBank/DDBJ whole genome shotgun (WGS) entry which is preliminary data.</text>
</comment>
<keyword evidence="1" id="KW-0812">Transmembrane</keyword>
<evidence type="ECO:0008006" key="4">
    <source>
        <dbReference type="Google" id="ProtNLM"/>
    </source>
</evidence>
<dbReference type="GeneID" id="92033738"/>